<dbReference type="InterPro" id="IPR001128">
    <property type="entry name" value="Cyt_P450"/>
</dbReference>
<dbReference type="Pfam" id="PF00067">
    <property type="entry name" value="p450"/>
    <property type="match status" value="1"/>
</dbReference>
<keyword evidence="9" id="KW-0732">Signal</keyword>
<dbReference type="InterPro" id="IPR036396">
    <property type="entry name" value="Cyt_P450_sf"/>
</dbReference>
<evidence type="ECO:0000313" key="10">
    <source>
        <dbReference type="EMBL" id="KAK9698789.1"/>
    </source>
</evidence>
<dbReference type="GO" id="GO:0020037">
    <property type="term" value="F:heme binding"/>
    <property type="evidence" value="ECO:0007669"/>
    <property type="project" value="InterPro"/>
</dbReference>
<feature type="binding site" description="axial binding residue" evidence="7">
    <location>
        <position position="440"/>
    </location>
    <ligand>
        <name>heme</name>
        <dbReference type="ChEBI" id="CHEBI:30413"/>
    </ligand>
    <ligandPart>
        <name>Fe</name>
        <dbReference type="ChEBI" id="CHEBI:18248"/>
    </ligandPart>
</feature>
<dbReference type="EMBL" id="JBDFQZ010000008">
    <property type="protein sequence ID" value="KAK9698789.1"/>
    <property type="molecule type" value="Genomic_DNA"/>
</dbReference>
<dbReference type="CDD" id="cd11073">
    <property type="entry name" value="CYP76-like"/>
    <property type="match status" value="1"/>
</dbReference>
<dbReference type="PROSITE" id="PS00086">
    <property type="entry name" value="CYTOCHROME_P450"/>
    <property type="match status" value="1"/>
</dbReference>
<dbReference type="SUPFAM" id="SSF48264">
    <property type="entry name" value="Cytochrome P450"/>
    <property type="match status" value="1"/>
</dbReference>
<keyword evidence="2 7" id="KW-0349">Heme</keyword>
<accession>A0AAW1J6Q0</accession>
<dbReference type="AlphaFoldDB" id="A0AAW1J6Q0"/>
<dbReference type="GO" id="GO:0005506">
    <property type="term" value="F:iron ion binding"/>
    <property type="evidence" value="ECO:0007669"/>
    <property type="project" value="InterPro"/>
</dbReference>
<evidence type="ECO:0000256" key="4">
    <source>
        <dbReference type="ARBA" id="ARBA00023002"/>
    </source>
</evidence>
<dbReference type="PANTHER" id="PTHR47950:SF4">
    <property type="entry name" value="GERANIOL 8-HYDROXYLASE-LIKE"/>
    <property type="match status" value="1"/>
</dbReference>
<evidence type="ECO:0000256" key="7">
    <source>
        <dbReference type="PIRSR" id="PIRSR602401-1"/>
    </source>
</evidence>
<comment type="cofactor">
    <cofactor evidence="7">
        <name>heme</name>
        <dbReference type="ChEBI" id="CHEBI:30413"/>
    </cofactor>
</comment>
<feature type="chain" id="PRO_5043699308" evidence="9">
    <location>
        <begin position="17"/>
        <end position="497"/>
    </location>
</feature>
<keyword evidence="3 7" id="KW-0479">Metal-binding</keyword>
<dbReference type="FunFam" id="1.10.630.10:FF:000007">
    <property type="entry name" value="Cytochrome P450 76C4"/>
    <property type="match status" value="1"/>
</dbReference>
<protein>
    <submittedName>
        <fullName evidence="10">Uncharacterized protein</fullName>
    </submittedName>
</protein>
<gene>
    <name evidence="10" type="ORF">RND81_08G131400</name>
</gene>
<evidence type="ECO:0000256" key="9">
    <source>
        <dbReference type="SAM" id="SignalP"/>
    </source>
</evidence>
<keyword evidence="6 8" id="KW-0503">Monooxygenase</keyword>
<sequence length="497" mass="55761">MDYLSFALCILTVCAALHLLWPAKKVGLSKLPPGPPIITILRNLLTLGTNPHVTFANLARDYGPLIALRGPTTTVIVSSAAVAKEVLQKNDLSFSNRSIIDSVRADNYHHNSVIWLPVSPKWRNLRKMCNTHVFSSARLDATQNLRRNQVQNLISYLKKCSEDGIAVDIRQAAFNTMVNLLSTILFSVDLDELFPNSKVSSDFKDALRGILDEAGKPNLSDFFPILRKMDPQGIRRRTGARFQKIIDLFNTVIKRRLEGERPPGLEQGNDFLDALLGNSQEKTPDIESSNIPYLFLDLFSAGTDTISSTVEWAMAELLHNPEKLTRAKAEMNKIIGKGNPFQESHIGELPYLQGVLKETFRLHPSAPFLVPREADKNVELLGFTVPKNAQILVNAWEIGRDPEIWERPNWFEPERFLGSGVEVKGCDFELIPFGSGRRMCVGMPLAIRMVHLMVGSLVHGFEWKLEGGVLGEKMNMEEKLSFALQKAQPLRVFPLRI</sequence>
<evidence type="ECO:0000256" key="2">
    <source>
        <dbReference type="ARBA" id="ARBA00022617"/>
    </source>
</evidence>
<dbReference type="PANTHER" id="PTHR47950">
    <property type="entry name" value="CYTOCHROME P450, FAMILY 76, SUBFAMILY C, POLYPEPTIDE 5-RELATED"/>
    <property type="match status" value="1"/>
</dbReference>
<keyword evidence="11" id="KW-1185">Reference proteome</keyword>
<dbReference type="GO" id="GO:0004497">
    <property type="term" value="F:monooxygenase activity"/>
    <property type="evidence" value="ECO:0007669"/>
    <property type="project" value="UniProtKB-KW"/>
</dbReference>
<name>A0AAW1J6Q0_SAPOF</name>
<proteinExistence type="inferred from homology"/>
<dbReference type="PRINTS" id="PR00463">
    <property type="entry name" value="EP450I"/>
</dbReference>
<dbReference type="GO" id="GO:0016705">
    <property type="term" value="F:oxidoreductase activity, acting on paired donors, with incorporation or reduction of molecular oxygen"/>
    <property type="evidence" value="ECO:0007669"/>
    <property type="project" value="InterPro"/>
</dbReference>
<evidence type="ECO:0000256" key="3">
    <source>
        <dbReference type="ARBA" id="ARBA00022723"/>
    </source>
</evidence>
<organism evidence="10 11">
    <name type="scientific">Saponaria officinalis</name>
    <name type="common">Common soapwort</name>
    <name type="synonym">Lychnis saponaria</name>
    <dbReference type="NCBI Taxonomy" id="3572"/>
    <lineage>
        <taxon>Eukaryota</taxon>
        <taxon>Viridiplantae</taxon>
        <taxon>Streptophyta</taxon>
        <taxon>Embryophyta</taxon>
        <taxon>Tracheophyta</taxon>
        <taxon>Spermatophyta</taxon>
        <taxon>Magnoliopsida</taxon>
        <taxon>eudicotyledons</taxon>
        <taxon>Gunneridae</taxon>
        <taxon>Pentapetalae</taxon>
        <taxon>Caryophyllales</taxon>
        <taxon>Caryophyllaceae</taxon>
        <taxon>Caryophylleae</taxon>
        <taxon>Saponaria</taxon>
    </lineage>
</organism>
<reference evidence="10" key="1">
    <citation type="submission" date="2024-03" db="EMBL/GenBank/DDBJ databases">
        <title>WGS assembly of Saponaria officinalis var. Norfolk2.</title>
        <authorList>
            <person name="Jenkins J."/>
            <person name="Shu S."/>
            <person name="Grimwood J."/>
            <person name="Barry K."/>
            <person name="Goodstein D."/>
            <person name="Schmutz J."/>
            <person name="Leebens-Mack J."/>
            <person name="Osbourn A."/>
        </authorList>
    </citation>
    <scope>NUCLEOTIDE SEQUENCE [LARGE SCALE GENOMIC DNA]</scope>
    <source>
        <strain evidence="10">JIC</strain>
    </source>
</reference>
<dbReference type="Proteomes" id="UP001443914">
    <property type="component" value="Unassembled WGS sequence"/>
</dbReference>
<comment type="caution">
    <text evidence="10">The sequence shown here is derived from an EMBL/GenBank/DDBJ whole genome shotgun (WGS) entry which is preliminary data.</text>
</comment>
<dbReference type="Gene3D" id="1.10.630.10">
    <property type="entry name" value="Cytochrome P450"/>
    <property type="match status" value="1"/>
</dbReference>
<dbReference type="InterPro" id="IPR017972">
    <property type="entry name" value="Cyt_P450_CS"/>
</dbReference>
<dbReference type="PRINTS" id="PR00385">
    <property type="entry name" value="P450"/>
</dbReference>
<feature type="signal peptide" evidence="9">
    <location>
        <begin position="1"/>
        <end position="16"/>
    </location>
</feature>
<evidence type="ECO:0000256" key="8">
    <source>
        <dbReference type="RuleBase" id="RU000461"/>
    </source>
</evidence>
<evidence type="ECO:0000313" key="11">
    <source>
        <dbReference type="Proteomes" id="UP001443914"/>
    </source>
</evidence>
<keyword evidence="4 8" id="KW-0560">Oxidoreductase</keyword>
<evidence type="ECO:0000256" key="6">
    <source>
        <dbReference type="ARBA" id="ARBA00023033"/>
    </source>
</evidence>
<keyword evidence="5 7" id="KW-0408">Iron</keyword>
<evidence type="ECO:0000256" key="5">
    <source>
        <dbReference type="ARBA" id="ARBA00023004"/>
    </source>
</evidence>
<evidence type="ECO:0000256" key="1">
    <source>
        <dbReference type="ARBA" id="ARBA00010617"/>
    </source>
</evidence>
<dbReference type="InterPro" id="IPR002401">
    <property type="entry name" value="Cyt_P450_E_grp-I"/>
</dbReference>
<comment type="similarity">
    <text evidence="1 8">Belongs to the cytochrome P450 family.</text>
</comment>